<organism evidence="1 2">
    <name type="scientific">Fulvitalea axinellae</name>
    <dbReference type="NCBI Taxonomy" id="1182444"/>
    <lineage>
        <taxon>Bacteria</taxon>
        <taxon>Pseudomonadati</taxon>
        <taxon>Bacteroidota</taxon>
        <taxon>Cytophagia</taxon>
        <taxon>Cytophagales</taxon>
        <taxon>Persicobacteraceae</taxon>
        <taxon>Fulvitalea</taxon>
    </lineage>
</organism>
<evidence type="ECO:0000313" key="2">
    <source>
        <dbReference type="Proteomes" id="UP001348817"/>
    </source>
</evidence>
<sequence>MEYENQYSIRVKTVSFDHGWIKVITSKNDSILMACTVSGNPLQQFDSIHKPQDSYDLTVLRDERKIRLTLEDPAKLARNVVGNQ</sequence>
<gene>
    <name evidence="1" type="ORF">FUAX_55040</name>
</gene>
<reference evidence="1 2" key="1">
    <citation type="submission" date="2021-12" db="EMBL/GenBank/DDBJ databases">
        <title>Genome sequencing of bacteria with rrn-lacking chromosome and rrn-plasmid.</title>
        <authorList>
            <person name="Anda M."/>
            <person name="Iwasaki W."/>
        </authorList>
    </citation>
    <scope>NUCLEOTIDE SEQUENCE [LARGE SCALE GENOMIC DNA]</scope>
    <source>
        <strain evidence="1 2">DSM 100852</strain>
        <plasmid evidence="1 2">pFA11</plasmid>
    </source>
</reference>
<name>A0AAU9D6Q9_9BACT</name>
<keyword evidence="2" id="KW-1185">Reference proteome</keyword>
<dbReference type="KEGG" id="fax:FUAX_55040"/>
<dbReference type="EMBL" id="AP025325">
    <property type="protein sequence ID" value="BDD13072.1"/>
    <property type="molecule type" value="Genomic_DNA"/>
</dbReference>
<proteinExistence type="predicted"/>
<evidence type="ECO:0000313" key="1">
    <source>
        <dbReference type="EMBL" id="BDD13072.1"/>
    </source>
</evidence>
<protein>
    <submittedName>
        <fullName evidence="1">Uncharacterized protein</fullName>
    </submittedName>
</protein>
<dbReference type="AlphaFoldDB" id="A0AAU9D6Q9"/>
<keyword evidence="1" id="KW-0614">Plasmid</keyword>
<accession>A0AAU9D6Q9</accession>
<geneLocation type="plasmid" evidence="1 2">
    <name>pFA11</name>
</geneLocation>
<dbReference type="Proteomes" id="UP001348817">
    <property type="component" value="Plasmid pFA11"/>
</dbReference>